<evidence type="ECO:0000313" key="2">
    <source>
        <dbReference type="EMBL" id="KAB1077284.1"/>
    </source>
</evidence>
<gene>
    <name evidence="2" type="ORF">F6X53_19545</name>
</gene>
<proteinExistence type="predicted"/>
<accession>A0A6L3SYI3</accession>
<comment type="caution">
    <text evidence="2">The sequence shown here is derived from an EMBL/GenBank/DDBJ whole genome shotgun (WGS) entry which is preliminary data.</text>
</comment>
<sequence length="123" mass="12350">MPPSEAFRGRASGARDSEPSTRQGPAPPAAPDAGLASGAPPPRRSSVTTLAAPAAGPLSRPGEGQGEGCALSGEVASLTRSARADSTSPERERWGAALRVISSQHAGRPCRGSPLPFGRGLLS</sequence>
<protein>
    <submittedName>
        <fullName evidence="2">Uncharacterized protein</fullName>
    </submittedName>
</protein>
<keyword evidence="3" id="KW-1185">Reference proteome</keyword>
<evidence type="ECO:0000256" key="1">
    <source>
        <dbReference type="SAM" id="MobiDB-lite"/>
    </source>
</evidence>
<dbReference type="Proteomes" id="UP000474159">
    <property type="component" value="Unassembled WGS sequence"/>
</dbReference>
<feature type="region of interest" description="Disordered" evidence="1">
    <location>
        <begin position="104"/>
        <end position="123"/>
    </location>
</feature>
<feature type="region of interest" description="Disordered" evidence="1">
    <location>
        <begin position="1"/>
        <end position="94"/>
    </location>
</feature>
<evidence type="ECO:0000313" key="3">
    <source>
        <dbReference type="Proteomes" id="UP000474159"/>
    </source>
</evidence>
<dbReference type="AlphaFoldDB" id="A0A6L3SYI3"/>
<organism evidence="2 3">
    <name type="scientific">Methylobacterium soli</name>
    <dbReference type="NCBI Taxonomy" id="553447"/>
    <lineage>
        <taxon>Bacteria</taxon>
        <taxon>Pseudomonadati</taxon>
        <taxon>Pseudomonadota</taxon>
        <taxon>Alphaproteobacteria</taxon>
        <taxon>Hyphomicrobiales</taxon>
        <taxon>Methylobacteriaceae</taxon>
        <taxon>Methylobacterium</taxon>
    </lineage>
</organism>
<reference evidence="2 3" key="1">
    <citation type="submission" date="2019-09" db="EMBL/GenBank/DDBJ databases">
        <title>YIM 48816 draft genome.</title>
        <authorList>
            <person name="Jiang L."/>
        </authorList>
    </citation>
    <scope>NUCLEOTIDE SEQUENCE [LARGE SCALE GENOMIC DNA]</scope>
    <source>
        <strain evidence="2 3">YIM 48816</strain>
    </source>
</reference>
<name>A0A6L3SYI3_9HYPH</name>
<feature type="compositionally biased region" description="Polar residues" evidence="1">
    <location>
        <begin position="78"/>
        <end position="87"/>
    </location>
</feature>
<dbReference type="EMBL" id="VZZK01000022">
    <property type="protein sequence ID" value="KAB1077284.1"/>
    <property type="molecule type" value="Genomic_DNA"/>
</dbReference>